<comment type="caution">
    <text evidence="4">The sequence shown here is derived from an EMBL/GenBank/DDBJ whole genome shotgun (WGS) entry which is preliminary data.</text>
</comment>
<dbReference type="PANTHER" id="PTHR43265:SF1">
    <property type="entry name" value="ESTERASE ESTD"/>
    <property type="match status" value="1"/>
</dbReference>
<dbReference type="PANTHER" id="PTHR43265">
    <property type="entry name" value="ESTERASE ESTD"/>
    <property type="match status" value="1"/>
</dbReference>
<reference evidence="4" key="1">
    <citation type="journal article" date="2014" name="Int. J. Syst. Evol. Microbiol.">
        <title>Complete genome sequence of Corynebacterium casei LMG S-19264T (=DSM 44701T), isolated from a smear-ripened cheese.</title>
        <authorList>
            <consortium name="US DOE Joint Genome Institute (JGI-PGF)"/>
            <person name="Walter F."/>
            <person name="Albersmeier A."/>
            <person name="Kalinowski J."/>
            <person name="Ruckert C."/>
        </authorList>
    </citation>
    <scope>NUCLEOTIDE SEQUENCE</scope>
    <source>
        <strain evidence="4">CCM 8711</strain>
    </source>
</reference>
<dbReference type="Gene3D" id="3.40.50.1820">
    <property type="entry name" value="alpha/beta hydrolase"/>
    <property type="match status" value="1"/>
</dbReference>
<gene>
    <name evidence="4" type="ORF">GCM10011425_24560</name>
</gene>
<reference evidence="4" key="2">
    <citation type="submission" date="2020-09" db="EMBL/GenBank/DDBJ databases">
        <authorList>
            <person name="Sun Q."/>
            <person name="Sedlacek I."/>
        </authorList>
    </citation>
    <scope>NUCLEOTIDE SEQUENCE</scope>
    <source>
        <strain evidence="4">CCM 8711</strain>
    </source>
</reference>
<keyword evidence="1" id="KW-0732">Signal</keyword>
<dbReference type="InterPro" id="IPR022742">
    <property type="entry name" value="Hydrolase_4"/>
</dbReference>
<dbReference type="AlphaFoldDB" id="A0A917N283"/>
<dbReference type="EMBL" id="BMDO01000006">
    <property type="protein sequence ID" value="GGI51244.1"/>
    <property type="molecule type" value="Genomic_DNA"/>
</dbReference>
<proteinExistence type="predicted"/>
<dbReference type="RefSeq" id="WP_188417144.1">
    <property type="nucleotide sequence ID" value="NZ_BMDO01000006.1"/>
</dbReference>
<feature type="domain" description="Serine aminopeptidase S33" evidence="2">
    <location>
        <begin position="191"/>
        <end position="387"/>
    </location>
</feature>
<keyword evidence="5" id="KW-1185">Reference proteome</keyword>
<evidence type="ECO:0000313" key="5">
    <source>
        <dbReference type="Proteomes" id="UP000662074"/>
    </source>
</evidence>
<feature type="domain" description="DUF3887" evidence="3">
    <location>
        <begin position="33"/>
        <end position="116"/>
    </location>
</feature>
<evidence type="ECO:0000256" key="1">
    <source>
        <dbReference type="SAM" id="SignalP"/>
    </source>
</evidence>
<sequence length="430" mass="46934">MKRILAILTLLISFSSAFAQASEPAAYHQALNKFMFYYNRNQADSVFGMFAPEVKTQMPLQKNREMLGQLQTQLGGLQKATYQSMESSVATYKADFQKSSLAMKISLNAGGKISGLLFDNLKADAQPATATADASTNETPFELKTLSGVIRGTLALPAQAGGKVPIVLIIASSGPTDRDGNKPKLNQRPDTYKLLAAALAKNGIASLRYDKRLVGETVNAARESKLRFDDYVDDAVALTTQLHDDERFSKVIILGHSEGSLVGMLASAGQPVNGFISVEGESQTGDKIMTEQLKSQPEYITKGFKTITDSMRRGKTYDKVDPALYSVARVSVQPYLMSWMRFDPMKEIKKLKIPVLIIQGTNDVQVSIADAEKLKKVKSDARLVTITGMNYVLKEAPAATAANMATYNQPNLPIKPELTTAVVDFIKSLK</sequence>
<dbReference type="InterPro" id="IPR024981">
    <property type="entry name" value="DUF3887"/>
</dbReference>
<dbReference type="Pfam" id="PF12146">
    <property type="entry name" value="Hydrolase_4"/>
    <property type="match status" value="1"/>
</dbReference>
<feature type="chain" id="PRO_5037366858" description="Alpha/beta fold hydrolase" evidence="1">
    <location>
        <begin position="22"/>
        <end position="430"/>
    </location>
</feature>
<evidence type="ECO:0008006" key="6">
    <source>
        <dbReference type="Google" id="ProtNLM"/>
    </source>
</evidence>
<dbReference type="Proteomes" id="UP000662074">
    <property type="component" value="Unassembled WGS sequence"/>
</dbReference>
<protein>
    <recommendedName>
        <fullName evidence="6">Alpha/beta fold hydrolase</fullName>
    </recommendedName>
</protein>
<evidence type="ECO:0000259" key="3">
    <source>
        <dbReference type="Pfam" id="PF13026"/>
    </source>
</evidence>
<dbReference type="SUPFAM" id="SSF53474">
    <property type="entry name" value="alpha/beta-Hydrolases"/>
    <property type="match status" value="1"/>
</dbReference>
<dbReference type="InterPro" id="IPR053145">
    <property type="entry name" value="AB_hydrolase_Est10"/>
</dbReference>
<dbReference type="Gene3D" id="3.10.450.590">
    <property type="match status" value="1"/>
</dbReference>
<organism evidence="4 5">
    <name type="scientific">Mucilaginibacter galii</name>
    <dbReference type="NCBI Taxonomy" id="2005073"/>
    <lineage>
        <taxon>Bacteria</taxon>
        <taxon>Pseudomonadati</taxon>
        <taxon>Bacteroidota</taxon>
        <taxon>Sphingobacteriia</taxon>
        <taxon>Sphingobacteriales</taxon>
        <taxon>Sphingobacteriaceae</taxon>
        <taxon>Mucilaginibacter</taxon>
    </lineage>
</organism>
<evidence type="ECO:0000259" key="2">
    <source>
        <dbReference type="Pfam" id="PF12146"/>
    </source>
</evidence>
<dbReference type="Pfam" id="PF13026">
    <property type="entry name" value="DUF3887"/>
    <property type="match status" value="1"/>
</dbReference>
<dbReference type="InterPro" id="IPR029058">
    <property type="entry name" value="AB_hydrolase_fold"/>
</dbReference>
<evidence type="ECO:0000313" key="4">
    <source>
        <dbReference type="EMBL" id="GGI51244.1"/>
    </source>
</evidence>
<feature type="signal peptide" evidence="1">
    <location>
        <begin position="1"/>
        <end position="21"/>
    </location>
</feature>
<accession>A0A917N283</accession>
<dbReference type="GO" id="GO:0052689">
    <property type="term" value="F:carboxylic ester hydrolase activity"/>
    <property type="evidence" value="ECO:0007669"/>
    <property type="project" value="TreeGrafter"/>
</dbReference>
<name>A0A917N283_9SPHI</name>